<accession>A0A2J6QI21</accession>
<evidence type="ECO:0000313" key="3">
    <source>
        <dbReference type="Proteomes" id="UP000235672"/>
    </source>
</evidence>
<dbReference type="Proteomes" id="UP000235672">
    <property type="component" value="Unassembled WGS sequence"/>
</dbReference>
<proteinExistence type="predicted"/>
<dbReference type="OrthoDB" id="10039566at2759"/>
<keyword evidence="1" id="KW-0472">Membrane</keyword>
<gene>
    <name evidence="2" type="ORF">NA56DRAFT_698982</name>
</gene>
<evidence type="ECO:0000256" key="1">
    <source>
        <dbReference type="SAM" id="Phobius"/>
    </source>
</evidence>
<evidence type="ECO:0000313" key="2">
    <source>
        <dbReference type="EMBL" id="PMD25911.1"/>
    </source>
</evidence>
<dbReference type="Pfam" id="PF12505">
    <property type="entry name" value="DUF3712"/>
    <property type="match status" value="1"/>
</dbReference>
<dbReference type="EMBL" id="KZ613469">
    <property type="protein sequence ID" value="PMD25911.1"/>
    <property type="molecule type" value="Genomic_DNA"/>
</dbReference>
<dbReference type="GO" id="GO:0000329">
    <property type="term" value="C:fungal-type vacuole membrane"/>
    <property type="evidence" value="ECO:0007669"/>
    <property type="project" value="InterPro"/>
</dbReference>
<feature type="transmembrane region" description="Helical" evidence="1">
    <location>
        <begin position="39"/>
        <end position="63"/>
    </location>
</feature>
<keyword evidence="1" id="KW-1133">Transmembrane helix</keyword>
<dbReference type="InterPro" id="IPR022185">
    <property type="entry name" value="DUF3712"/>
</dbReference>
<dbReference type="PANTHER" id="PTHR35895:SF1">
    <property type="entry name" value="LIPID-BINDING SERUM GLYCOPROTEIN C-TERMINAL DOMAIN-CONTAINING PROTEIN"/>
    <property type="match status" value="1"/>
</dbReference>
<reference evidence="2 3" key="1">
    <citation type="submission" date="2016-05" db="EMBL/GenBank/DDBJ databases">
        <title>A degradative enzymes factory behind the ericoid mycorrhizal symbiosis.</title>
        <authorList>
            <consortium name="DOE Joint Genome Institute"/>
            <person name="Martino E."/>
            <person name="Morin E."/>
            <person name="Grelet G."/>
            <person name="Kuo A."/>
            <person name="Kohler A."/>
            <person name="Daghino S."/>
            <person name="Barry K."/>
            <person name="Choi C."/>
            <person name="Cichocki N."/>
            <person name="Clum A."/>
            <person name="Copeland A."/>
            <person name="Hainaut M."/>
            <person name="Haridas S."/>
            <person name="Labutti K."/>
            <person name="Lindquist E."/>
            <person name="Lipzen A."/>
            <person name="Khouja H.-R."/>
            <person name="Murat C."/>
            <person name="Ohm R."/>
            <person name="Olson A."/>
            <person name="Spatafora J."/>
            <person name="Veneault-Fourrey C."/>
            <person name="Henrissat B."/>
            <person name="Grigoriev I."/>
            <person name="Martin F."/>
            <person name="Perotto S."/>
        </authorList>
    </citation>
    <scope>NUCLEOTIDE SEQUENCE [LARGE SCALE GENOMIC DNA]</scope>
    <source>
        <strain evidence="2 3">UAMH 7357</strain>
    </source>
</reference>
<protein>
    <submittedName>
        <fullName evidence="2">Uncharacterized protein</fullName>
    </submittedName>
</protein>
<sequence>MDSQGSSEKRFQAEEIERRESYAAPAGFGQKAKRHCSRFWWLHLIIFCVIFLIVALLLVYVGMPKIAQNGVDKSTIEITQLKFLEPTSESVVLSQAVILHSPSIFTPTLDPFTAASWLVTNGTFNPTPMLMIPMPQIHALHPQSNISVSNLNLTITNLDQVTDYATALITQEEVSTALTGKTKLHEGKLPVVNINFNSTSTYKGMNGLKGFNVTGVIINSTATPGEPNLKGFAYIPNPSVITVALGNVTLTMSTAKGVVGNATINDMTLVPGNNTLPMSGIIDQTLIAASLNSSGFVTLSIAGQSAIYNGQHLTYYEKPLMTNVLSLDMNVLQVLADSTAAANKTSS</sequence>
<dbReference type="AlphaFoldDB" id="A0A2J6QI21"/>
<keyword evidence="3" id="KW-1185">Reference proteome</keyword>
<keyword evidence="1" id="KW-0812">Transmembrane</keyword>
<name>A0A2J6QI21_9HELO</name>
<dbReference type="STRING" id="1745343.A0A2J6QI21"/>
<dbReference type="InterPro" id="IPR046368">
    <property type="entry name" value="Tag1"/>
</dbReference>
<organism evidence="2 3">
    <name type="scientific">Hyaloscypha hepaticicola</name>
    <dbReference type="NCBI Taxonomy" id="2082293"/>
    <lineage>
        <taxon>Eukaryota</taxon>
        <taxon>Fungi</taxon>
        <taxon>Dikarya</taxon>
        <taxon>Ascomycota</taxon>
        <taxon>Pezizomycotina</taxon>
        <taxon>Leotiomycetes</taxon>
        <taxon>Helotiales</taxon>
        <taxon>Hyaloscyphaceae</taxon>
        <taxon>Hyaloscypha</taxon>
    </lineage>
</organism>
<dbReference type="PANTHER" id="PTHR35895">
    <property type="entry name" value="CHROMOSOME 16, WHOLE GENOME SHOTGUN SEQUENCE"/>
    <property type="match status" value="1"/>
</dbReference>